<dbReference type="PROSITE" id="PS50203">
    <property type="entry name" value="CALPAIN_CAT"/>
    <property type="match status" value="1"/>
</dbReference>
<dbReference type="STRING" id="3055.A0A2K3DB06"/>
<dbReference type="InterPro" id="IPR022683">
    <property type="entry name" value="Calpain_III"/>
</dbReference>
<dbReference type="SUPFAM" id="SSF54001">
    <property type="entry name" value="Cysteine proteinases"/>
    <property type="match status" value="1"/>
</dbReference>
<dbReference type="PANTHER" id="PTHR10183">
    <property type="entry name" value="CALPAIN"/>
    <property type="match status" value="1"/>
</dbReference>
<dbReference type="EMBL" id="CM008971">
    <property type="protein sequence ID" value="PNW77720.1"/>
    <property type="molecule type" value="Genomic_DNA"/>
</dbReference>
<dbReference type="Gene3D" id="3.90.70.10">
    <property type="entry name" value="Cysteine proteinases"/>
    <property type="match status" value="1"/>
</dbReference>
<dbReference type="Pfam" id="PF00648">
    <property type="entry name" value="Peptidase_C2"/>
    <property type="match status" value="1"/>
</dbReference>
<dbReference type="InterPro" id="IPR022684">
    <property type="entry name" value="Calpain_cysteine_protease"/>
</dbReference>
<dbReference type="SMART" id="SM00720">
    <property type="entry name" value="calpain_III"/>
    <property type="match status" value="2"/>
</dbReference>
<dbReference type="OrthoDB" id="424753at2759"/>
<comment type="similarity">
    <text evidence="1">Belongs to the peptidase C2 family.</text>
</comment>
<keyword evidence="2" id="KW-0645">Protease</keyword>
<protein>
    <recommendedName>
        <fullName evidence="7">Calpain catalytic domain-containing protein</fullName>
    </recommendedName>
</protein>
<dbReference type="InParanoid" id="A0A2K3DB06"/>
<sequence>MGDRPGSPGRPGTSQGGPRLRGRSDALVTVANRLRSPMYISDRALPPEDVTVNTIESLLRIPNLASGRTEEQLVAAFSGDDGLVTDPDFLPGVSSLYPDPNQPPASAPPEVTWRRVSGTLYFPTGKTPRLLQGVLESGPFLGALAAVAAARGGELLLDLIVSDDSAGSGAYTFQFFKHGCWQAVVVDNYLPCLADEERLAFACSAVVGELWPSLLEKAYAKVHGSYYALAGGSVHEALVDLTGGVGFKVKTDTPEGQAAAADGGLWTDLLAWLGSKSIIGAVAKRAAPARQRFRPDVIPESEEGATTSEALAQEFAEGFEGSGEEGEQQGPYGLMYGQPYNVLEARAVNDNIRLVRLHCPWPSGIWTGPWATGSGEWDYPAMAGKLDSFADSWEDEATFWMSFDDFVAFFNRLHVCRMFPPTWHQLTLHCGWQGPSAGGPYHLPPPEPTFGGGGAASSAAERSGGEASSTNGGAAAQLVSSTWCCNPQFRMTVKKAAEVVVCLGQQDPTVAHRCHVPKRHRKRAIGLQILKVPLDSLGRRWEVRAGEVVASLSPCTSRELCATFRASPDFAYVVVPHAGRAGEEGAFVLRTLSSSPLEVEQLPAPLCLVVGGHWSGFLAGGGRGSAAWGSNPQYMISASHKAQVVASLTRLDLKYAIIKASRDPALDLDLALVTPEKGPEGPGRRASARDSEVVAAASLQGGAPSNEEAVLAVTLEPETPYLLVPSLAAPGVEAPYELRLMSAVPLELVPLPEMQTVQLAGEWTTETAGGCNVNPLWRRNPKFHIVLSNFGRVCITLARAPGKRARHPVDDMLGLYILRAAGQDGEIKGDPRRAVVAESTFVPQPDTTAEYELNGGCHYVIMPCTYGPGRTGRFSLAVSSGTGFQLRSLQN</sequence>
<proteinExistence type="inferred from homology"/>
<name>A0A2K3DB06_CHLRE</name>
<dbReference type="SMART" id="SM00230">
    <property type="entry name" value="CysPc"/>
    <property type="match status" value="1"/>
</dbReference>
<gene>
    <name evidence="8" type="ORF">CHLRE_10g448850v5</name>
</gene>
<dbReference type="GO" id="GO:0004198">
    <property type="term" value="F:calcium-dependent cysteine-type endopeptidase activity"/>
    <property type="evidence" value="ECO:0007669"/>
    <property type="project" value="InterPro"/>
</dbReference>
<dbReference type="RefSeq" id="XP_042920325.1">
    <property type="nucleotide sequence ID" value="XM_043066928.1"/>
</dbReference>
<evidence type="ECO:0000256" key="3">
    <source>
        <dbReference type="ARBA" id="ARBA00022801"/>
    </source>
</evidence>
<dbReference type="PRINTS" id="PR00704">
    <property type="entry name" value="CALPAIN"/>
</dbReference>
<evidence type="ECO:0000313" key="8">
    <source>
        <dbReference type="EMBL" id="PNW77720.1"/>
    </source>
</evidence>
<dbReference type="GO" id="GO:0006508">
    <property type="term" value="P:proteolysis"/>
    <property type="evidence" value="ECO:0007669"/>
    <property type="project" value="UniProtKB-KW"/>
</dbReference>
<dbReference type="PANTHER" id="PTHR10183:SF379">
    <property type="entry name" value="CALPAIN-5"/>
    <property type="match status" value="1"/>
</dbReference>
<feature type="domain" description="Calpain catalytic" evidence="7">
    <location>
        <begin position="83"/>
        <end position="419"/>
    </location>
</feature>
<dbReference type="Pfam" id="PF01067">
    <property type="entry name" value="Calpain_III"/>
    <property type="match status" value="2"/>
</dbReference>
<dbReference type="GeneID" id="5723873"/>
<dbReference type="InterPro" id="IPR036213">
    <property type="entry name" value="Calpain_III_sf"/>
</dbReference>
<feature type="region of interest" description="Disordered" evidence="6">
    <location>
        <begin position="1"/>
        <end position="24"/>
    </location>
</feature>
<keyword evidence="4" id="KW-0788">Thiol protease</keyword>
<keyword evidence="3" id="KW-0378">Hydrolase</keyword>
<evidence type="ECO:0000256" key="2">
    <source>
        <dbReference type="ARBA" id="ARBA00022670"/>
    </source>
</evidence>
<evidence type="ECO:0000259" key="7">
    <source>
        <dbReference type="PROSITE" id="PS50203"/>
    </source>
</evidence>
<dbReference type="AlphaFoldDB" id="A0A2K3DB06"/>
<dbReference type="InterPro" id="IPR022682">
    <property type="entry name" value="Calpain_domain_III"/>
</dbReference>
<evidence type="ECO:0000256" key="5">
    <source>
        <dbReference type="PROSITE-ProRule" id="PRU00239"/>
    </source>
</evidence>
<evidence type="ECO:0000313" key="9">
    <source>
        <dbReference type="Proteomes" id="UP000006906"/>
    </source>
</evidence>
<reference evidence="8 9" key="1">
    <citation type="journal article" date="2007" name="Science">
        <title>The Chlamydomonas genome reveals the evolution of key animal and plant functions.</title>
        <authorList>
            <person name="Merchant S.S."/>
            <person name="Prochnik S.E."/>
            <person name="Vallon O."/>
            <person name="Harris E.H."/>
            <person name="Karpowicz S.J."/>
            <person name="Witman G.B."/>
            <person name="Terry A."/>
            <person name="Salamov A."/>
            <person name="Fritz-Laylin L.K."/>
            <person name="Marechal-Drouard L."/>
            <person name="Marshall W.F."/>
            <person name="Qu L.H."/>
            <person name="Nelson D.R."/>
            <person name="Sanderfoot A.A."/>
            <person name="Spalding M.H."/>
            <person name="Kapitonov V.V."/>
            <person name="Ren Q."/>
            <person name="Ferris P."/>
            <person name="Lindquist E."/>
            <person name="Shapiro H."/>
            <person name="Lucas S.M."/>
            <person name="Grimwood J."/>
            <person name="Schmutz J."/>
            <person name="Cardol P."/>
            <person name="Cerutti H."/>
            <person name="Chanfreau G."/>
            <person name="Chen C.L."/>
            <person name="Cognat V."/>
            <person name="Croft M.T."/>
            <person name="Dent R."/>
            <person name="Dutcher S."/>
            <person name="Fernandez E."/>
            <person name="Fukuzawa H."/>
            <person name="Gonzalez-Ballester D."/>
            <person name="Gonzalez-Halphen D."/>
            <person name="Hallmann A."/>
            <person name="Hanikenne M."/>
            <person name="Hippler M."/>
            <person name="Inwood W."/>
            <person name="Jabbari K."/>
            <person name="Kalanon M."/>
            <person name="Kuras R."/>
            <person name="Lefebvre P.A."/>
            <person name="Lemaire S.D."/>
            <person name="Lobanov A.V."/>
            <person name="Lohr M."/>
            <person name="Manuell A."/>
            <person name="Meier I."/>
            <person name="Mets L."/>
            <person name="Mittag M."/>
            <person name="Mittelmeier T."/>
            <person name="Moroney J.V."/>
            <person name="Moseley J."/>
            <person name="Napoli C."/>
            <person name="Nedelcu A.M."/>
            <person name="Niyogi K."/>
            <person name="Novoselov S.V."/>
            <person name="Paulsen I.T."/>
            <person name="Pazour G."/>
            <person name="Purton S."/>
            <person name="Ral J.P."/>
            <person name="Riano-Pachon D.M."/>
            <person name="Riekhof W."/>
            <person name="Rymarquis L."/>
            <person name="Schroda M."/>
            <person name="Stern D."/>
            <person name="Umen J."/>
            <person name="Willows R."/>
            <person name="Wilson N."/>
            <person name="Zimmer S.L."/>
            <person name="Allmer J."/>
            <person name="Balk J."/>
            <person name="Bisova K."/>
            <person name="Chen C.J."/>
            <person name="Elias M."/>
            <person name="Gendler K."/>
            <person name="Hauser C."/>
            <person name="Lamb M.R."/>
            <person name="Ledford H."/>
            <person name="Long J.C."/>
            <person name="Minagawa J."/>
            <person name="Page M.D."/>
            <person name="Pan J."/>
            <person name="Pootakham W."/>
            <person name="Roje S."/>
            <person name="Rose A."/>
            <person name="Stahlberg E."/>
            <person name="Terauchi A.M."/>
            <person name="Yang P."/>
            <person name="Ball S."/>
            <person name="Bowler C."/>
            <person name="Dieckmann C.L."/>
            <person name="Gladyshev V.N."/>
            <person name="Green P."/>
            <person name="Jorgensen R."/>
            <person name="Mayfield S."/>
            <person name="Mueller-Roeber B."/>
            <person name="Rajamani S."/>
            <person name="Sayre R.T."/>
            <person name="Brokstein P."/>
            <person name="Dubchak I."/>
            <person name="Goodstein D."/>
            <person name="Hornick L."/>
            <person name="Huang Y.W."/>
            <person name="Jhaveri J."/>
            <person name="Luo Y."/>
            <person name="Martinez D."/>
            <person name="Ngau W.C."/>
            <person name="Otillar B."/>
            <person name="Poliakov A."/>
            <person name="Porter A."/>
            <person name="Szajkowski L."/>
            <person name="Werner G."/>
            <person name="Zhou K."/>
            <person name="Grigoriev I.V."/>
            <person name="Rokhsar D.S."/>
            <person name="Grossman A.R."/>
        </authorList>
    </citation>
    <scope>NUCLEOTIDE SEQUENCE [LARGE SCALE GENOMIC DNA]</scope>
    <source>
        <strain evidence="9">CC-503</strain>
    </source>
</reference>
<dbReference type="InterPro" id="IPR001300">
    <property type="entry name" value="Peptidase_C2_calpain_cat"/>
</dbReference>
<dbReference type="Gramene" id="PNW77720">
    <property type="protein sequence ID" value="PNW77720"/>
    <property type="gene ID" value="CHLRE_10g448850v5"/>
</dbReference>
<accession>A0A2K3DB06</accession>
<dbReference type="OMA" id="FWMVWED"/>
<evidence type="ECO:0000256" key="6">
    <source>
        <dbReference type="SAM" id="MobiDB-lite"/>
    </source>
</evidence>
<dbReference type="KEGG" id="cre:CHLRE_10g448850v5"/>
<comment type="caution">
    <text evidence="5">Lacks conserved residue(s) required for the propagation of feature annotation.</text>
</comment>
<organism evidence="8 9">
    <name type="scientific">Chlamydomonas reinhardtii</name>
    <name type="common">Chlamydomonas smithii</name>
    <dbReference type="NCBI Taxonomy" id="3055"/>
    <lineage>
        <taxon>Eukaryota</taxon>
        <taxon>Viridiplantae</taxon>
        <taxon>Chlorophyta</taxon>
        <taxon>core chlorophytes</taxon>
        <taxon>Chlorophyceae</taxon>
        <taxon>CS clade</taxon>
        <taxon>Chlamydomonadales</taxon>
        <taxon>Chlamydomonadaceae</taxon>
        <taxon>Chlamydomonas</taxon>
    </lineage>
</organism>
<keyword evidence="9" id="KW-1185">Reference proteome</keyword>
<dbReference type="SUPFAM" id="SSF49758">
    <property type="entry name" value="Calpain large subunit, middle domain (domain III)"/>
    <property type="match status" value="3"/>
</dbReference>
<feature type="compositionally biased region" description="Low complexity" evidence="6">
    <location>
        <begin position="456"/>
        <end position="469"/>
    </location>
</feature>
<dbReference type="InterPro" id="IPR038765">
    <property type="entry name" value="Papain-like_cys_pep_sf"/>
</dbReference>
<feature type="region of interest" description="Disordered" evidence="6">
    <location>
        <begin position="441"/>
        <end position="471"/>
    </location>
</feature>
<dbReference type="Proteomes" id="UP000006906">
    <property type="component" value="Chromosome 10"/>
</dbReference>
<dbReference type="Gene3D" id="2.60.120.380">
    <property type="match status" value="3"/>
</dbReference>
<evidence type="ECO:0000256" key="1">
    <source>
        <dbReference type="ARBA" id="ARBA00007623"/>
    </source>
</evidence>
<evidence type="ECO:0000256" key="4">
    <source>
        <dbReference type="ARBA" id="ARBA00022807"/>
    </source>
</evidence>